<reference evidence="1" key="1">
    <citation type="journal article" date="2024" name="J. Gen. Virol.">
        <title>Novel phages of Pseudomonas syringae unveil numerous potential auxiliary metabolic genes.</title>
        <authorList>
            <person name="Feltin C."/>
            <person name="Garneau J.R."/>
            <person name="Morris C.E."/>
            <person name="Berard A."/>
            <person name="Torres-Barcelo C."/>
        </authorList>
    </citation>
    <scope>NUCLEOTIDE SEQUENCE</scope>
</reference>
<dbReference type="EMBL" id="PP179325">
    <property type="protein sequence ID" value="XAI70651.1"/>
    <property type="molecule type" value="Genomic_DNA"/>
</dbReference>
<sequence length="169" mass="18995">MNDTNDTARHRKTVRVKGLEFTVHSSRERSCAVGGRHFFAVGRNCAGWTLFEHAESIVETATACIGRKFEPLADSEDLVTEIRRLVETGDKLPADRRPPWQIDADYFNECLRIAECRRNTKAQAKAEERQKVQDAKHARWMKQSGLDHCTCCLTVSSVGSKCPTCGTPI</sequence>
<name>A0AAU6W2E9_9VIRU</name>
<proteinExistence type="predicted"/>
<organism evidence="1">
    <name type="scientific">Pseudomonas phage Touem01</name>
    <dbReference type="NCBI Taxonomy" id="3138548"/>
    <lineage>
        <taxon>Viruses</taxon>
    </lineage>
</organism>
<evidence type="ECO:0000313" key="1">
    <source>
        <dbReference type="EMBL" id="XAI70651.1"/>
    </source>
</evidence>
<protein>
    <submittedName>
        <fullName evidence="1">Uncharacterized protein</fullName>
    </submittedName>
</protein>
<gene>
    <name evidence="1" type="ORF">Touem01_00122</name>
</gene>
<accession>A0AAU6W2E9</accession>